<sequence>MQESAVSIKDDVNYVKTELSSDEKILESAFKLETFYKKYKLPIIGTIGAILLYVVVSMGMDAVKQSKLEAANQALLTLQQRPDDASALTILKEKNPALYELYTFSTAAKKQDLKQLSVLENSKNGVIADMSRYSVGAIEKKPVDSMYYKELAYLEEAYVAIKAGNITKAKEKLALIDEHSSLSMLAKLLEHATLKVQ</sequence>
<accession>A0A1W1E8D9</accession>
<proteinExistence type="predicted"/>
<organism evidence="2">
    <name type="scientific">hydrothermal vent metagenome</name>
    <dbReference type="NCBI Taxonomy" id="652676"/>
    <lineage>
        <taxon>unclassified sequences</taxon>
        <taxon>metagenomes</taxon>
        <taxon>ecological metagenomes</taxon>
    </lineage>
</organism>
<name>A0A1W1E8D9_9ZZZZ</name>
<evidence type="ECO:0008006" key="3">
    <source>
        <dbReference type="Google" id="ProtNLM"/>
    </source>
</evidence>
<evidence type="ECO:0000313" key="2">
    <source>
        <dbReference type="EMBL" id="SFV90235.1"/>
    </source>
</evidence>
<protein>
    <recommendedName>
        <fullName evidence="3">Tetratricopeptide repeat-like domain-containing protein</fullName>
    </recommendedName>
</protein>
<evidence type="ECO:0000256" key="1">
    <source>
        <dbReference type="SAM" id="Phobius"/>
    </source>
</evidence>
<feature type="transmembrane region" description="Helical" evidence="1">
    <location>
        <begin position="41"/>
        <end position="60"/>
    </location>
</feature>
<keyword evidence="1" id="KW-0812">Transmembrane</keyword>
<reference evidence="2" key="1">
    <citation type="submission" date="2016-10" db="EMBL/GenBank/DDBJ databases">
        <authorList>
            <person name="de Groot N.N."/>
        </authorList>
    </citation>
    <scope>NUCLEOTIDE SEQUENCE</scope>
</reference>
<keyword evidence="1" id="KW-0472">Membrane</keyword>
<keyword evidence="1" id="KW-1133">Transmembrane helix</keyword>
<gene>
    <name evidence="2" type="ORF">MNB_SV-4-1073</name>
</gene>
<dbReference type="EMBL" id="FPIB01000012">
    <property type="protein sequence ID" value="SFV90235.1"/>
    <property type="molecule type" value="Genomic_DNA"/>
</dbReference>
<dbReference type="AlphaFoldDB" id="A0A1W1E8D9"/>